<dbReference type="AlphaFoldDB" id="X1V7C0"/>
<proteinExistence type="predicted"/>
<feature type="transmembrane region" description="Helical" evidence="1">
    <location>
        <begin position="105"/>
        <end position="123"/>
    </location>
</feature>
<accession>X1V7C0</accession>
<dbReference type="PANTHER" id="PTHR16214">
    <property type="entry name" value="TRANSMEMBRANE PROTEIN 260"/>
    <property type="match status" value="1"/>
</dbReference>
<reference evidence="2" key="1">
    <citation type="journal article" date="2014" name="Front. Microbiol.">
        <title>High frequency of phylogenetically diverse reductive dehalogenase-homologous genes in deep subseafloor sedimentary metagenomes.</title>
        <authorList>
            <person name="Kawai M."/>
            <person name="Futagami T."/>
            <person name="Toyoda A."/>
            <person name="Takaki Y."/>
            <person name="Nishi S."/>
            <person name="Hori S."/>
            <person name="Arai W."/>
            <person name="Tsubouchi T."/>
            <person name="Morono Y."/>
            <person name="Uchiyama I."/>
            <person name="Ito T."/>
            <person name="Fujiyama A."/>
            <person name="Inagaki F."/>
            <person name="Takami H."/>
        </authorList>
    </citation>
    <scope>NUCLEOTIDE SEQUENCE</scope>
    <source>
        <strain evidence="2">Expedition CK06-06</strain>
    </source>
</reference>
<keyword evidence="1" id="KW-1133">Transmembrane helix</keyword>
<dbReference type="EMBL" id="BARW01032318">
    <property type="protein sequence ID" value="GAJ11972.1"/>
    <property type="molecule type" value="Genomic_DNA"/>
</dbReference>
<dbReference type="InterPro" id="IPR052724">
    <property type="entry name" value="GT117_domain-containing"/>
</dbReference>
<keyword evidence="1" id="KW-0472">Membrane</keyword>
<protein>
    <recommendedName>
        <fullName evidence="3">Glycosyltransferase RgtA/B/C/D-like domain-containing protein</fullName>
    </recommendedName>
</protein>
<evidence type="ECO:0000313" key="2">
    <source>
        <dbReference type="EMBL" id="GAJ11972.1"/>
    </source>
</evidence>
<dbReference type="PANTHER" id="PTHR16214:SF3">
    <property type="entry name" value="TRANSMEMBRANE PROTEIN 260"/>
    <property type="match status" value="1"/>
</dbReference>
<name>X1V7C0_9ZZZZ</name>
<feature type="transmembrane region" description="Helical" evidence="1">
    <location>
        <begin position="171"/>
        <end position="191"/>
    </location>
</feature>
<keyword evidence="1" id="KW-0812">Transmembrane</keyword>
<gene>
    <name evidence="2" type="ORF">S12H4_51185</name>
</gene>
<feature type="non-terminal residue" evidence="2">
    <location>
        <position position="1"/>
    </location>
</feature>
<evidence type="ECO:0008006" key="3">
    <source>
        <dbReference type="Google" id="ProtNLM"/>
    </source>
</evidence>
<sequence length="242" mass="27964">AVAYLEREQYGDWSIMDRARWTPETQHRYNGVGDFFWNYQVKKMYIRYFLWQFAGRGPSGGERVSPYGATAAEDGVDWFQYGLPLALLLGFFGLYYHMRRDWKHGLAVLALFAATGLMIILYLNQPDPQPRERDYSYVGSFFAWSIWIGIGAAGLLELLSERVKESSLKRITLFGALGVLLVIMPGVMLLANYHQHDRTGNYVAWDYSYNLLNSCKENSILYTNGDNDTFPLWYLQEVEGIR</sequence>
<feature type="transmembrane region" description="Helical" evidence="1">
    <location>
        <begin position="135"/>
        <end position="159"/>
    </location>
</feature>
<feature type="transmembrane region" description="Helical" evidence="1">
    <location>
        <begin position="78"/>
        <end position="98"/>
    </location>
</feature>
<comment type="caution">
    <text evidence="2">The sequence shown here is derived from an EMBL/GenBank/DDBJ whole genome shotgun (WGS) entry which is preliminary data.</text>
</comment>
<feature type="non-terminal residue" evidence="2">
    <location>
        <position position="242"/>
    </location>
</feature>
<organism evidence="2">
    <name type="scientific">marine sediment metagenome</name>
    <dbReference type="NCBI Taxonomy" id="412755"/>
    <lineage>
        <taxon>unclassified sequences</taxon>
        <taxon>metagenomes</taxon>
        <taxon>ecological metagenomes</taxon>
    </lineage>
</organism>
<evidence type="ECO:0000256" key="1">
    <source>
        <dbReference type="SAM" id="Phobius"/>
    </source>
</evidence>